<keyword evidence="1" id="KW-0812">Transmembrane</keyword>
<dbReference type="GO" id="GO:0005789">
    <property type="term" value="C:endoplasmic reticulum membrane"/>
    <property type="evidence" value="ECO:0007669"/>
    <property type="project" value="TreeGrafter"/>
</dbReference>
<dbReference type="GO" id="GO:0004622">
    <property type="term" value="F:phosphatidylcholine lysophospholipase activity"/>
    <property type="evidence" value="ECO:0007669"/>
    <property type="project" value="TreeGrafter"/>
</dbReference>
<dbReference type="GO" id="GO:0006660">
    <property type="term" value="P:phosphatidylserine catabolic process"/>
    <property type="evidence" value="ECO:0007669"/>
    <property type="project" value="TreeGrafter"/>
</dbReference>
<keyword evidence="4" id="KW-1185">Reference proteome</keyword>
<dbReference type="PANTHER" id="PTHR12277">
    <property type="entry name" value="ALPHA/BETA HYDROLASE DOMAIN-CONTAINING PROTEIN"/>
    <property type="match status" value="1"/>
</dbReference>
<keyword evidence="1" id="KW-1133">Transmembrane helix</keyword>
<accession>A0AAV7X8Z9</accession>
<dbReference type="Pfam" id="PF12146">
    <property type="entry name" value="Hydrolase_4"/>
    <property type="match status" value="1"/>
</dbReference>
<proteinExistence type="predicted"/>
<dbReference type="InterPro" id="IPR022742">
    <property type="entry name" value="Hydrolase_4"/>
</dbReference>
<evidence type="ECO:0000313" key="4">
    <source>
        <dbReference type="Proteomes" id="UP001075354"/>
    </source>
</evidence>
<reference evidence="3" key="1">
    <citation type="submission" date="2022-12" db="EMBL/GenBank/DDBJ databases">
        <title>Chromosome-level genome assembly of the bean flower thrips Megalurothrips usitatus.</title>
        <authorList>
            <person name="Ma L."/>
            <person name="Liu Q."/>
            <person name="Li H."/>
            <person name="Cai W."/>
        </authorList>
    </citation>
    <scope>NUCLEOTIDE SEQUENCE</scope>
    <source>
        <strain evidence="3">Cailab_2022a</strain>
    </source>
</reference>
<dbReference type="SUPFAM" id="SSF53474">
    <property type="entry name" value="alpha/beta-Hydrolases"/>
    <property type="match status" value="1"/>
</dbReference>
<gene>
    <name evidence="3" type="ORF">ONE63_004207</name>
</gene>
<feature type="domain" description="Serine aminopeptidase S33" evidence="2">
    <location>
        <begin position="132"/>
        <end position="247"/>
    </location>
</feature>
<feature type="transmembrane region" description="Helical" evidence="1">
    <location>
        <begin position="6"/>
        <end position="32"/>
    </location>
</feature>
<comment type="caution">
    <text evidence="3">The sequence shown here is derived from an EMBL/GenBank/DDBJ whole genome shotgun (WGS) entry which is preliminary data.</text>
</comment>
<dbReference type="PANTHER" id="PTHR12277:SF194">
    <property type="entry name" value="FI04476P"/>
    <property type="match status" value="1"/>
</dbReference>
<organism evidence="3 4">
    <name type="scientific">Megalurothrips usitatus</name>
    <name type="common">bean blossom thrips</name>
    <dbReference type="NCBI Taxonomy" id="439358"/>
    <lineage>
        <taxon>Eukaryota</taxon>
        <taxon>Metazoa</taxon>
        <taxon>Ecdysozoa</taxon>
        <taxon>Arthropoda</taxon>
        <taxon>Hexapoda</taxon>
        <taxon>Insecta</taxon>
        <taxon>Pterygota</taxon>
        <taxon>Neoptera</taxon>
        <taxon>Paraneoptera</taxon>
        <taxon>Thysanoptera</taxon>
        <taxon>Terebrantia</taxon>
        <taxon>Thripoidea</taxon>
        <taxon>Thripidae</taxon>
        <taxon>Megalurothrips</taxon>
    </lineage>
</organism>
<keyword evidence="1" id="KW-0472">Membrane</keyword>
<dbReference type="GO" id="GO:0047372">
    <property type="term" value="F:monoacylglycerol lipase activity"/>
    <property type="evidence" value="ECO:0007669"/>
    <property type="project" value="TreeGrafter"/>
</dbReference>
<sequence length="373" mass="42999">MLLFFFFRILLGSAQVALAICVFLFVIVPLIFRYSYGLQRSMLFLNFVRWPRNFNYSAPEKVGLSGVRNFFLTTDNDVKLGVWQILPSSLINESRNAINEEKWYKDQLGDGKPIFLYMHGNSGSRAAAHRVELYKVLRDLDYHVVTFDYRSYGDSSPVEPSEDGLVTDGISMFRWVEKHANGNPIFVWGHSLGTGVSSHALSILSSEGTESHGLMLEAPFNNIRDELRAHPMAQLFKILPWFDWCFVRPVYENGLRFDSDENVSKILAPVAILHAEDDRIVPFQLGEKLYRTMQQRRSNDSLGVEFWRFAAKYGYGHKFIYKDQSLPDIVRYMYMLICRSIITLQKAIPILILLNDFIFSGTLFRVVSINVKK</sequence>
<name>A0AAV7X8Z9_9NEOP</name>
<dbReference type="GO" id="GO:0052651">
    <property type="term" value="P:monoacylglycerol catabolic process"/>
    <property type="evidence" value="ECO:0007669"/>
    <property type="project" value="TreeGrafter"/>
</dbReference>
<dbReference type="Proteomes" id="UP001075354">
    <property type="component" value="Chromosome 15"/>
</dbReference>
<evidence type="ECO:0000313" key="3">
    <source>
        <dbReference type="EMBL" id="KAJ1519975.1"/>
    </source>
</evidence>
<dbReference type="AlphaFoldDB" id="A0AAV7X8Z9"/>
<evidence type="ECO:0000256" key="1">
    <source>
        <dbReference type="SAM" id="Phobius"/>
    </source>
</evidence>
<dbReference type="EMBL" id="JAPTSV010000015">
    <property type="protein sequence ID" value="KAJ1519975.1"/>
    <property type="molecule type" value="Genomic_DNA"/>
</dbReference>
<dbReference type="InterPro" id="IPR029058">
    <property type="entry name" value="AB_hydrolase_fold"/>
</dbReference>
<evidence type="ECO:0000259" key="2">
    <source>
        <dbReference type="Pfam" id="PF12146"/>
    </source>
</evidence>
<dbReference type="Gene3D" id="3.40.50.1820">
    <property type="entry name" value="alpha/beta hydrolase"/>
    <property type="match status" value="1"/>
</dbReference>
<protein>
    <recommendedName>
        <fullName evidence="2">Serine aminopeptidase S33 domain-containing protein</fullName>
    </recommendedName>
</protein>